<dbReference type="AlphaFoldDB" id="A0AAV4TA49"/>
<name>A0AAV4TA49_CAEEX</name>
<evidence type="ECO:0000313" key="1">
    <source>
        <dbReference type="EMBL" id="GIY43538.1"/>
    </source>
</evidence>
<gene>
    <name evidence="1" type="ORF">CEXT_702461</name>
</gene>
<protein>
    <submittedName>
        <fullName evidence="1">Uncharacterized protein</fullName>
    </submittedName>
</protein>
<dbReference type="Proteomes" id="UP001054945">
    <property type="component" value="Unassembled WGS sequence"/>
</dbReference>
<proteinExistence type="predicted"/>
<accession>A0AAV4TA49</accession>
<evidence type="ECO:0000313" key="2">
    <source>
        <dbReference type="Proteomes" id="UP001054945"/>
    </source>
</evidence>
<reference evidence="1 2" key="1">
    <citation type="submission" date="2021-06" db="EMBL/GenBank/DDBJ databases">
        <title>Caerostris extrusa draft genome.</title>
        <authorList>
            <person name="Kono N."/>
            <person name="Arakawa K."/>
        </authorList>
    </citation>
    <scope>NUCLEOTIDE SEQUENCE [LARGE SCALE GENOMIC DNA]</scope>
</reference>
<keyword evidence="2" id="KW-1185">Reference proteome</keyword>
<sequence>MFHRNYVYDDHRKNTPYDKRALLSSFVLIPPPPLHSKQWTNERPMEGDCEQGLNAGAHRFTQKLIRARDDRWPRFRSPY</sequence>
<organism evidence="1 2">
    <name type="scientific">Caerostris extrusa</name>
    <name type="common">Bark spider</name>
    <name type="synonym">Caerostris bankana</name>
    <dbReference type="NCBI Taxonomy" id="172846"/>
    <lineage>
        <taxon>Eukaryota</taxon>
        <taxon>Metazoa</taxon>
        <taxon>Ecdysozoa</taxon>
        <taxon>Arthropoda</taxon>
        <taxon>Chelicerata</taxon>
        <taxon>Arachnida</taxon>
        <taxon>Araneae</taxon>
        <taxon>Araneomorphae</taxon>
        <taxon>Entelegynae</taxon>
        <taxon>Araneoidea</taxon>
        <taxon>Araneidae</taxon>
        <taxon>Caerostris</taxon>
    </lineage>
</organism>
<dbReference type="EMBL" id="BPLR01010990">
    <property type="protein sequence ID" value="GIY43538.1"/>
    <property type="molecule type" value="Genomic_DNA"/>
</dbReference>
<comment type="caution">
    <text evidence="1">The sequence shown here is derived from an EMBL/GenBank/DDBJ whole genome shotgun (WGS) entry which is preliminary data.</text>
</comment>